<sequence>MDKNKKGEGKKKTERWSRKRTWKKKLLEKDAHQYQKVCSLFKIVATKHDLPPTSQHEDSGARCSTAMHSSVQSTVQLATDTGEDIRYVELETDKHDESLAEEEILEVVGIKEGMPDMVDDKTWFIRSTSENLDSFLLFYPCQPVVLSFNSKKLYQKRDGKKRHWWTYSHGHGPFSCMVCVAFSKKTDSSVVIDGCIDEKCMYQTIEELERSNFHNNGSESFLMRSKNMDISRHFFEKQTKPEKEEK</sequence>
<dbReference type="Proteomes" id="UP001295444">
    <property type="component" value="Chromosome 07"/>
</dbReference>
<protein>
    <submittedName>
        <fullName evidence="1">Uncharacterized protein</fullName>
    </submittedName>
</protein>
<gene>
    <name evidence="1" type="ORF">PECUL_23A008640</name>
</gene>
<reference evidence="1" key="1">
    <citation type="submission" date="2022-03" db="EMBL/GenBank/DDBJ databases">
        <authorList>
            <person name="Alioto T."/>
            <person name="Alioto T."/>
            <person name="Gomez Garrido J."/>
        </authorList>
    </citation>
    <scope>NUCLEOTIDE SEQUENCE</scope>
</reference>
<evidence type="ECO:0000313" key="2">
    <source>
        <dbReference type="Proteomes" id="UP001295444"/>
    </source>
</evidence>
<keyword evidence="2" id="KW-1185">Reference proteome</keyword>
<evidence type="ECO:0000313" key="1">
    <source>
        <dbReference type="EMBL" id="CAH2305699.1"/>
    </source>
</evidence>
<name>A0AAD1SRF0_PELCU</name>
<proteinExistence type="predicted"/>
<dbReference type="EMBL" id="OW240918">
    <property type="protein sequence ID" value="CAH2305699.1"/>
    <property type="molecule type" value="Genomic_DNA"/>
</dbReference>
<accession>A0AAD1SRF0</accession>
<dbReference type="AlphaFoldDB" id="A0AAD1SRF0"/>
<organism evidence="1 2">
    <name type="scientific">Pelobates cultripes</name>
    <name type="common">Western spadefoot toad</name>
    <dbReference type="NCBI Taxonomy" id="61616"/>
    <lineage>
        <taxon>Eukaryota</taxon>
        <taxon>Metazoa</taxon>
        <taxon>Chordata</taxon>
        <taxon>Craniata</taxon>
        <taxon>Vertebrata</taxon>
        <taxon>Euteleostomi</taxon>
        <taxon>Amphibia</taxon>
        <taxon>Batrachia</taxon>
        <taxon>Anura</taxon>
        <taxon>Pelobatoidea</taxon>
        <taxon>Pelobatidae</taxon>
        <taxon>Pelobates</taxon>
    </lineage>
</organism>